<evidence type="ECO:0000256" key="11">
    <source>
        <dbReference type="ARBA" id="ARBA00022842"/>
    </source>
</evidence>
<comment type="subcellular location">
    <subcellularLocation>
        <location evidence="1 17">Cytoplasm</location>
    </subcellularLocation>
</comment>
<evidence type="ECO:0000256" key="7">
    <source>
        <dbReference type="ARBA" id="ARBA00022695"/>
    </source>
</evidence>
<dbReference type="InterPro" id="IPR053848">
    <property type="entry name" value="IMS_HHH_1"/>
</dbReference>
<feature type="active site" evidence="17">
    <location>
        <position position="113"/>
    </location>
</feature>
<keyword evidence="7 17" id="KW-0548">Nucleotidyltransferase</keyword>
<reference evidence="20 21" key="1">
    <citation type="journal article" date="2020" name="Microorganisms">
        <title>Osmotic Adaptation and Compatible Solute Biosynthesis of Phototrophic Bacteria as Revealed from Genome Analyses.</title>
        <authorList>
            <person name="Imhoff J.F."/>
            <person name="Rahn T."/>
            <person name="Kunzel S."/>
            <person name="Keller A."/>
            <person name="Neulinger S.C."/>
        </authorList>
    </citation>
    <scope>NUCLEOTIDE SEQUENCE [LARGE SCALE GENOMIC DNA]</scope>
    <source>
        <strain evidence="20 21">DSM 15382</strain>
    </source>
</reference>
<evidence type="ECO:0000256" key="15">
    <source>
        <dbReference type="ARBA" id="ARBA00025589"/>
    </source>
</evidence>
<keyword evidence="12 17" id="KW-0239">DNA-directed DNA polymerase</keyword>
<evidence type="ECO:0000256" key="8">
    <source>
        <dbReference type="ARBA" id="ARBA00022705"/>
    </source>
</evidence>
<dbReference type="InterPro" id="IPR050116">
    <property type="entry name" value="DNA_polymerase-Y"/>
</dbReference>
<dbReference type="Pfam" id="PF00817">
    <property type="entry name" value="IMS"/>
    <property type="match status" value="1"/>
</dbReference>
<feature type="binding site" evidence="17">
    <location>
        <position position="18"/>
    </location>
    <ligand>
        <name>Mg(2+)</name>
        <dbReference type="ChEBI" id="CHEBI:18420"/>
    </ligand>
</feature>
<feature type="binding site" evidence="17">
    <location>
        <position position="112"/>
    </location>
    <ligand>
        <name>Mg(2+)</name>
        <dbReference type="ChEBI" id="CHEBI:18420"/>
    </ligand>
</feature>
<comment type="catalytic activity">
    <reaction evidence="16 17">
        <text>DNA(n) + a 2'-deoxyribonucleoside 5'-triphosphate = DNA(n+1) + diphosphate</text>
        <dbReference type="Rhea" id="RHEA:22508"/>
        <dbReference type="Rhea" id="RHEA-COMP:17339"/>
        <dbReference type="Rhea" id="RHEA-COMP:17340"/>
        <dbReference type="ChEBI" id="CHEBI:33019"/>
        <dbReference type="ChEBI" id="CHEBI:61560"/>
        <dbReference type="ChEBI" id="CHEBI:173112"/>
        <dbReference type="EC" id="2.7.7.7"/>
    </reaction>
</comment>
<dbReference type="InterPro" id="IPR043502">
    <property type="entry name" value="DNA/RNA_pol_sf"/>
</dbReference>
<dbReference type="InterPro" id="IPR001126">
    <property type="entry name" value="UmuC"/>
</dbReference>
<evidence type="ECO:0000256" key="5">
    <source>
        <dbReference type="ARBA" id="ARBA00022490"/>
    </source>
</evidence>
<gene>
    <name evidence="17" type="primary">dinB</name>
    <name evidence="20" type="ORF">CKO45_03825</name>
</gene>
<dbReference type="SUPFAM" id="SSF100879">
    <property type="entry name" value="Lesion bypass DNA polymerase (Y-family), little finger domain"/>
    <property type="match status" value="1"/>
</dbReference>
<comment type="similarity">
    <text evidence="2 17">Belongs to the DNA polymerase type-Y family.</text>
</comment>
<feature type="site" description="Substrate discrimination" evidence="17">
    <location>
        <position position="23"/>
    </location>
</feature>
<evidence type="ECO:0000256" key="2">
    <source>
        <dbReference type="ARBA" id="ARBA00010945"/>
    </source>
</evidence>
<keyword evidence="9 17" id="KW-0479">Metal-binding</keyword>
<organism evidence="20 21">
    <name type="scientific">Paracraurococcus ruber</name>
    <dbReference type="NCBI Taxonomy" id="77675"/>
    <lineage>
        <taxon>Bacteria</taxon>
        <taxon>Pseudomonadati</taxon>
        <taxon>Pseudomonadota</taxon>
        <taxon>Alphaproteobacteria</taxon>
        <taxon>Acetobacterales</taxon>
        <taxon>Roseomonadaceae</taxon>
        <taxon>Paracraurococcus</taxon>
    </lineage>
</organism>
<dbReference type="InterPro" id="IPR017961">
    <property type="entry name" value="DNA_pol_Y-fam_little_finger"/>
</dbReference>
<keyword evidence="11 17" id="KW-0460">Magnesium</keyword>
<dbReference type="NCBIfam" id="NF002677">
    <property type="entry name" value="PRK02406.1"/>
    <property type="match status" value="1"/>
</dbReference>
<comment type="caution">
    <text evidence="20">The sequence shown here is derived from an EMBL/GenBank/DDBJ whole genome shotgun (WGS) entry which is preliminary data.</text>
</comment>
<dbReference type="Gene3D" id="3.30.70.270">
    <property type="match status" value="1"/>
</dbReference>
<keyword evidence="13 17" id="KW-0238">DNA-binding</keyword>
<evidence type="ECO:0000256" key="10">
    <source>
        <dbReference type="ARBA" id="ARBA00022763"/>
    </source>
</evidence>
<proteinExistence type="inferred from homology"/>
<dbReference type="Pfam" id="PF21999">
    <property type="entry name" value="IMS_HHH_1"/>
    <property type="match status" value="1"/>
</dbReference>
<keyword evidence="14 17" id="KW-0234">DNA repair</keyword>
<dbReference type="PROSITE" id="PS50173">
    <property type="entry name" value="UMUC"/>
    <property type="match status" value="1"/>
</dbReference>
<keyword evidence="21" id="KW-1185">Reference proteome</keyword>
<feature type="region of interest" description="Disordered" evidence="18">
    <location>
        <begin position="238"/>
        <end position="258"/>
    </location>
</feature>
<dbReference type="Pfam" id="PF11799">
    <property type="entry name" value="IMS_C"/>
    <property type="match status" value="1"/>
</dbReference>
<dbReference type="InterPro" id="IPR022880">
    <property type="entry name" value="DNApol_IV"/>
</dbReference>
<dbReference type="InterPro" id="IPR043128">
    <property type="entry name" value="Rev_trsase/Diguanyl_cyclase"/>
</dbReference>
<comment type="subunit">
    <text evidence="3 17">Monomer.</text>
</comment>
<evidence type="ECO:0000256" key="14">
    <source>
        <dbReference type="ARBA" id="ARBA00023204"/>
    </source>
</evidence>
<evidence type="ECO:0000259" key="19">
    <source>
        <dbReference type="PROSITE" id="PS50173"/>
    </source>
</evidence>
<dbReference type="Gene3D" id="3.40.1170.60">
    <property type="match status" value="1"/>
</dbReference>
<keyword evidence="8 17" id="KW-0235">DNA replication</keyword>
<dbReference type="InterPro" id="IPR036775">
    <property type="entry name" value="DNA_pol_Y-fam_lit_finger_sf"/>
</dbReference>
<keyword evidence="6 17" id="KW-0808">Transferase</keyword>
<dbReference type="EC" id="2.7.7.7" evidence="17"/>
<evidence type="ECO:0000256" key="9">
    <source>
        <dbReference type="ARBA" id="ARBA00022723"/>
    </source>
</evidence>
<protein>
    <recommendedName>
        <fullName evidence="17">DNA polymerase IV</fullName>
        <shortName evidence="17">Pol IV</shortName>
        <ecNumber evidence="17">2.7.7.7</ecNumber>
    </recommendedName>
</protein>
<evidence type="ECO:0000256" key="12">
    <source>
        <dbReference type="ARBA" id="ARBA00022932"/>
    </source>
</evidence>
<evidence type="ECO:0000256" key="16">
    <source>
        <dbReference type="ARBA" id="ARBA00049244"/>
    </source>
</evidence>
<dbReference type="CDD" id="cd03586">
    <property type="entry name" value="PolY_Pol_IV_kappa"/>
    <property type="match status" value="1"/>
</dbReference>
<evidence type="ECO:0000256" key="4">
    <source>
        <dbReference type="ARBA" id="ARBA00022457"/>
    </source>
</evidence>
<evidence type="ECO:0000313" key="21">
    <source>
        <dbReference type="Proteomes" id="UP000697995"/>
    </source>
</evidence>
<evidence type="ECO:0000256" key="17">
    <source>
        <dbReference type="HAMAP-Rule" id="MF_01113"/>
    </source>
</evidence>
<sequence>MVGCPAVTAAIRKICHVDLDAFYASVEQRDDPALRGRPVAVGGSRERGVVAAASYEARRFGVRSAMPSLQAVRLCPDLVFVKPRFEVYRTISRQIRDIYESYTPLVEPLSLDEAYLDVTENRKGMPYASQVAAAIRAEILAETGLTASAGVSYNKFLAKLASDHRKPNGQFVITPAMGPDFVAGLAVARFHGVGPATAAKMQALGIRTGADLRACSLAFLQQHFGKAGAHFHAIAQAVDERPVRPDRPRKSSGSETTYAQDLRDPAQVEDGIRALAAEVWAWCDTHRWSGRTVTLKLRYADFRTLTRSRTRAAAIAGQNDLTAIAIDLARGLFPLAKPVRLLGVTISTADDQAQPALDFEGGDASLGHPPPGAEGSSDPEGPAAPPAGG</sequence>
<feature type="domain" description="UmuC" evidence="19">
    <location>
        <begin position="14"/>
        <end position="194"/>
    </location>
</feature>
<feature type="region of interest" description="Disordered" evidence="18">
    <location>
        <begin position="353"/>
        <end position="389"/>
    </location>
</feature>
<evidence type="ECO:0000256" key="6">
    <source>
        <dbReference type="ARBA" id="ARBA00022679"/>
    </source>
</evidence>
<feature type="compositionally biased region" description="Basic and acidic residues" evidence="18">
    <location>
        <begin position="238"/>
        <end position="249"/>
    </location>
</feature>
<dbReference type="EMBL" id="NRSG01000015">
    <property type="protein sequence ID" value="MBK1657357.1"/>
    <property type="molecule type" value="Genomic_DNA"/>
</dbReference>
<evidence type="ECO:0000313" key="20">
    <source>
        <dbReference type="EMBL" id="MBK1657357.1"/>
    </source>
</evidence>
<evidence type="ECO:0000256" key="13">
    <source>
        <dbReference type="ARBA" id="ARBA00023125"/>
    </source>
</evidence>
<dbReference type="PANTHER" id="PTHR11076">
    <property type="entry name" value="DNA REPAIR POLYMERASE UMUC / TRANSFERASE FAMILY MEMBER"/>
    <property type="match status" value="1"/>
</dbReference>
<dbReference type="Gene3D" id="1.10.150.20">
    <property type="entry name" value="5' to 3' exonuclease, C-terminal subdomain"/>
    <property type="match status" value="1"/>
</dbReference>
<evidence type="ECO:0000256" key="18">
    <source>
        <dbReference type="SAM" id="MobiDB-lite"/>
    </source>
</evidence>
<dbReference type="SUPFAM" id="SSF56672">
    <property type="entry name" value="DNA/RNA polymerases"/>
    <property type="match status" value="1"/>
</dbReference>
<dbReference type="HAMAP" id="MF_01113">
    <property type="entry name" value="DNApol_IV"/>
    <property type="match status" value="1"/>
</dbReference>
<keyword evidence="10 17" id="KW-0227">DNA damage</keyword>
<keyword evidence="4 17" id="KW-0515">Mutator protein</keyword>
<accession>A0ABS1CSB5</accession>
<comment type="function">
    <text evidence="15 17">Poorly processive, error-prone DNA polymerase involved in untargeted mutagenesis. Copies undamaged DNA at stalled replication forks, which arise in vivo from mismatched or misaligned primer ends. These misaligned primers can be extended by PolIV. Exhibits no 3'-5' exonuclease (proofreading) activity. May be involved in translesional synthesis, in conjunction with the beta clamp from PolIII.</text>
</comment>
<dbReference type="PANTHER" id="PTHR11076:SF33">
    <property type="entry name" value="DNA POLYMERASE KAPPA"/>
    <property type="match status" value="1"/>
</dbReference>
<dbReference type="Gene3D" id="3.30.1490.100">
    <property type="entry name" value="DNA polymerase, Y-family, little finger domain"/>
    <property type="match status" value="1"/>
</dbReference>
<evidence type="ECO:0000256" key="1">
    <source>
        <dbReference type="ARBA" id="ARBA00004496"/>
    </source>
</evidence>
<evidence type="ECO:0000256" key="3">
    <source>
        <dbReference type="ARBA" id="ARBA00011245"/>
    </source>
</evidence>
<dbReference type="Proteomes" id="UP000697995">
    <property type="component" value="Unassembled WGS sequence"/>
</dbReference>
<name>A0ABS1CSB5_9PROT</name>
<comment type="cofactor">
    <cofactor evidence="17">
        <name>Mg(2+)</name>
        <dbReference type="ChEBI" id="CHEBI:18420"/>
    </cofactor>
    <text evidence="17">Binds 2 magnesium ions per subunit.</text>
</comment>
<keyword evidence="5 17" id="KW-0963">Cytoplasm</keyword>